<organism evidence="2 3">
    <name type="scientific">Punica granatum</name>
    <name type="common">Pomegranate</name>
    <dbReference type="NCBI Taxonomy" id="22663"/>
    <lineage>
        <taxon>Eukaryota</taxon>
        <taxon>Viridiplantae</taxon>
        <taxon>Streptophyta</taxon>
        <taxon>Embryophyta</taxon>
        <taxon>Tracheophyta</taxon>
        <taxon>Spermatophyta</taxon>
        <taxon>Magnoliopsida</taxon>
        <taxon>eudicotyledons</taxon>
        <taxon>Gunneridae</taxon>
        <taxon>Pentapetalae</taxon>
        <taxon>rosids</taxon>
        <taxon>malvids</taxon>
        <taxon>Myrtales</taxon>
        <taxon>Lythraceae</taxon>
        <taxon>Punica</taxon>
    </lineage>
</organism>
<evidence type="ECO:0000313" key="3">
    <source>
        <dbReference type="Proteomes" id="UP000233551"/>
    </source>
</evidence>
<dbReference type="Proteomes" id="UP000233551">
    <property type="component" value="Unassembled WGS sequence"/>
</dbReference>
<dbReference type="EMBL" id="PGOL01000531">
    <property type="protein sequence ID" value="PKI68978.1"/>
    <property type="molecule type" value="Genomic_DNA"/>
</dbReference>
<proteinExistence type="predicted"/>
<name>A0A2I0KKE8_PUNGR</name>
<feature type="region of interest" description="Disordered" evidence="1">
    <location>
        <begin position="1"/>
        <end position="25"/>
    </location>
</feature>
<evidence type="ECO:0000313" key="2">
    <source>
        <dbReference type="EMBL" id="PKI68978.1"/>
    </source>
</evidence>
<protein>
    <submittedName>
        <fullName evidence="2">Uncharacterized protein</fullName>
    </submittedName>
</protein>
<evidence type="ECO:0000256" key="1">
    <source>
        <dbReference type="SAM" id="MobiDB-lite"/>
    </source>
</evidence>
<dbReference type="AlphaFoldDB" id="A0A2I0KKE8"/>
<accession>A0A2I0KKE8</accession>
<comment type="caution">
    <text evidence="2">The sequence shown here is derived from an EMBL/GenBank/DDBJ whole genome shotgun (WGS) entry which is preliminary data.</text>
</comment>
<keyword evidence="3" id="KW-1185">Reference proteome</keyword>
<sequence>MEFGQRGGCPWATRGSHGPRGKTERKFGSQLVVRSKPVGQLRLPMFHQTILRLCIPNESEPKWGADSLERVKGEVLIVPDADVRNGRLLINRVVLFTVDSDELVFDVELELLMQRGRDDAGRMDPQPPEQQAECIWDVENLEVQIHVHLFEGGDRAHIESRDDVVHDPADDEVIACADDVQRPRVLTPLGGKFVVQERYIAREDRAHGLLDSIWSHLLRDHFRGGFEHSSGGLSLVRGLQVLLHPARPCHAHDTQLLLEVANATLVCPGDPTISVRFPSGNIDRERCRRGTRPRESNYGFRWDVLNYEWDRSLLPVLVLSNGTNADYVNGGSRARPMIRERVDLHVRLLNGIEQELMLLNHLLDLPPQPPAVVNGMVGTTQVKFTALALVLRCWVEVLARRLRHDLATSEELPVWGPLRRLRNSLSRGSVLLCLRRSKGITMDNLLQGRR</sequence>
<gene>
    <name evidence="2" type="ORF">CRG98_010658</name>
</gene>
<reference evidence="2 3" key="1">
    <citation type="submission" date="2017-11" db="EMBL/GenBank/DDBJ databases">
        <title>De-novo sequencing of pomegranate (Punica granatum L.) genome.</title>
        <authorList>
            <person name="Akparov Z."/>
            <person name="Amiraslanov A."/>
            <person name="Hajiyeva S."/>
            <person name="Abbasov M."/>
            <person name="Kaur K."/>
            <person name="Hamwieh A."/>
            <person name="Solovyev V."/>
            <person name="Salamov A."/>
            <person name="Braich B."/>
            <person name="Kosarev P."/>
            <person name="Mahmoud A."/>
            <person name="Hajiyev E."/>
            <person name="Babayeva S."/>
            <person name="Izzatullayeva V."/>
            <person name="Mammadov A."/>
            <person name="Mammadov A."/>
            <person name="Sharifova S."/>
            <person name="Ojaghi J."/>
            <person name="Eynullazada K."/>
            <person name="Bayramov B."/>
            <person name="Abdulazimova A."/>
            <person name="Shahmuradov I."/>
        </authorList>
    </citation>
    <scope>NUCLEOTIDE SEQUENCE [LARGE SCALE GENOMIC DNA]</scope>
    <source>
        <strain evidence="3">cv. AG2017</strain>
        <tissue evidence="2">Leaf</tissue>
    </source>
</reference>